<sequence length="51" mass="6060">MKMEFATLFLGEKVDNWFKGWMSNHRQATWKEFMEAICGRFGELNSNDVVE</sequence>
<dbReference type="InParanoid" id="B9S6I5"/>
<accession>B9S6I5</accession>
<gene>
    <name evidence="1" type="ORF">RCOM_0536910</name>
</gene>
<evidence type="ECO:0008006" key="3">
    <source>
        <dbReference type="Google" id="ProtNLM"/>
    </source>
</evidence>
<name>B9S6I5_RICCO</name>
<organism evidence="1 2">
    <name type="scientific">Ricinus communis</name>
    <name type="common">Castor bean</name>
    <dbReference type="NCBI Taxonomy" id="3988"/>
    <lineage>
        <taxon>Eukaryota</taxon>
        <taxon>Viridiplantae</taxon>
        <taxon>Streptophyta</taxon>
        <taxon>Embryophyta</taxon>
        <taxon>Tracheophyta</taxon>
        <taxon>Spermatophyta</taxon>
        <taxon>Magnoliopsida</taxon>
        <taxon>eudicotyledons</taxon>
        <taxon>Gunneridae</taxon>
        <taxon>Pentapetalae</taxon>
        <taxon>rosids</taxon>
        <taxon>fabids</taxon>
        <taxon>Malpighiales</taxon>
        <taxon>Euphorbiaceae</taxon>
        <taxon>Acalyphoideae</taxon>
        <taxon>Acalypheae</taxon>
        <taxon>Ricinus</taxon>
    </lineage>
</organism>
<dbReference type="EMBL" id="EQ973879">
    <property type="protein sequence ID" value="EEF40875.1"/>
    <property type="molecule type" value="Genomic_DNA"/>
</dbReference>
<evidence type="ECO:0000313" key="2">
    <source>
        <dbReference type="Proteomes" id="UP000008311"/>
    </source>
</evidence>
<keyword evidence="2" id="KW-1185">Reference proteome</keyword>
<dbReference type="Proteomes" id="UP000008311">
    <property type="component" value="Unassembled WGS sequence"/>
</dbReference>
<reference evidence="2" key="1">
    <citation type="journal article" date="2010" name="Nat. Biotechnol.">
        <title>Draft genome sequence of the oilseed species Ricinus communis.</title>
        <authorList>
            <person name="Chan A.P."/>
            <person name="Crabtree J."/>
            <person name="Zhao Q."/>
            <person name="Lorenzi H."/>
            <person name="Orvis J."/>
            <person name="Puiu D."/>
            <person name="Melake-Berhan A."/>
            <person name="Jones K.M."/>
            <person name="Redman J."/>
            <person name="Chen G."/>
            <person name="Cahoon E.B."/>
            <person name="Gedil M."/>
            <person name="Stanke M."/>
            <person name="Haas B.J."/>
            <person name="Wortman J.R."/>
            <person name="Fraser-Liggett C.M."/>
            <person name="Ravel J."/>
            <person name="Rabinowicz P.D."/>
        </authorList>
    </citation>
    <scope>NUCLEOTIDE SEQUENCE [LARGE SCALE GENOMIC DNA]</scope>
    <source>
        <strain evidence="2">cv. Hale</strain>
    </source>
</reference>
<dbReference type="AlphaFoldDB" id="B9S6I5"/>
<proteinExistence type="predicted"/>
<evidence type="ECO:0000313" key="1">
    <source>
        <dbReference type="EMBL" id="EEF40875.1"/>
    </source>
</evidence>
<protein>
    <recommendedName>
        <fullName evidence="3">Retrotransposon gag domain-containing protein</fullName>
    </recommendedName>
</protein>